<evidence type="ECO:0000313" key="2">
    <source>
        <dbReference type="Proteomes" id="UP000003240"/>
    </source>
</evidence>
<dbReference type="EMBL" id="AFGF01000107">
    <property type="protein sequence ID" value="EGO63510.1"/>
    <property type="molecule type" value="Genomic_DNA"/>
</dbReference>
<gene>
    <name evidence="1" type="ORF">ALO_12411</name>
</gene>
<accession>F7NK69</accession>
<dbReference type="RefSeq" id="WP_004096089.1">
    <property type="nucleotide sequence ID" value="NZ_AFGF01000107.1"/>
</dbReference>
<dbReference type="STRING" id="1009370.ALO_12411"/>
<organism evidence="1 2">
    <name type="scientific">Acetonema longum DSM 6540</name>
    <dbReference type="NCBI Taxonomy" id="1009370"/>
    <lineage>
        <taxon>Bacteria</taxon>
        <taxon>Bacillati</taxon>
        <taxon>Bacillota</taxon>
        <taxon>Negativicutes</taxon>
        <taxon>Acetonemataceae</taxon>
        <taxon>Acetonema</taxon>
    </lineage>
</organism>
<proteinExistence type="predicted"/>
<sequence>MEIPAIISIKSDLVDSGNAREYVVTFADGDAYGFITQDIKEDMAAVIAAAICRRKSEMIDAKRSRQGEPVGTMLHQCHDIIFGDWKIKKYNTGWRLYAPDTYFNVAIAYCPFCGRRLPQAGEMLYRSPAPTDLSTVSHDGKMICWQEGNVNGQGPEGE</sequence>
<comment type="caution">
    <text evidence="1">The sequence shown here is derived from an EMBL/GenBank/DDBJ whole genome shotgun (WGS) entry which is preliminary data.</text>
</comment>
<reference evidence="1 2" key="1">
    <citation type="journal article" date="2011" name="EMBO J.">
        <title>Structural diversity of bacterial flagellar motors.</title>
        <authorList>
            <person name="Chen S."/>
            <person name="Beeby M."/>
            <person name="Murphy G.E."/>
            <person name="Leadbetter J.R."/>
            <person name="Hendrixson D.R."/>
            <person name="Briegel A."/>
            <person name="Li Z."/>
            <person name="Shi J."/>
            <person name="Tocheva E.I."/>
            <person name="Muller A."/>
            <person name="Dobro M.J."/>
            <person name="Jensen G.J."/>
        </authorList>
    </citation>
    <scope>NUCLEOTIDE SEQUENCE [LARGE SCALE GENOMIC DNA]</scope>
    <source>
        <strain evidence="1 2">DSM 6540</strain>
    </source>
</reference>
<dbReference type="AlphaFoldDB" id="F7NK69"/>
<keyword evidence="2" id="KW-1185">Reference proteome</keyword>
<name>F7NK69_9FIRM</name>
<evidence type="ECO:0000313" key="1">
    <source>
        <dbReference type="EMBL" id="EGO63510.1"/>
    </source>
</evidence>
<protein>
    <submittedName>
        <fullName evidence="1">Uncharacterized protein</fullName>
    </submittedName>
</protein>
<dbReference type="Proteomes" id="UP000003240">
    <property type="component" value="Unassembled WGS sequence"/>
</dbReference>